<feature type="domain" description="Metallo-beta-lactamase" evidence="5">
    <location>
        <begin position="12"/>
        <end position="167"/>
    </location>
</feature>
<reference evidence="6 7" key="1">
    <citation type="submission" date="2018-06" db="EMBL/GenBank/DDBJ databases">
        <authorList>
            <consortium name="Pathogen Informatics"/>
            <person name="Doyle S."/>
        </authorList>
    </citation>
    <scope>NUCLEOTIDE SEQUENCE [LARGE SCALE GENOMIC DNA]</scope>
    <source>
        <strain evidence="6 7">NCTC10821</strain>
    </source>
</reference>
<dbReference type="SUPFAM" id="SSF56281">
    <property type="entry name" value="Metallo-hydrolase/oxidoreductase"/>
    <property type="match status" value="1"/>
</dbReference>
<gene>
    <name evidence="6" type="ORF">NCTC10821_00455</name>
</gene>
<dbReference type="Proteomes" id="UP000254978">
    <property type="component" value="Unassembled WGS sequence"/>
</dbReference>
<keyword evidence="2" id="KW-0479">Metal-binding</keyword>
<comment type="cofactor">
    <cofactor evidence="1">
        <name>Zn(2+)</name>
        <dbReference type="ChEBI" id="CHEBI:29105"/>
    </cofactor>
</comment>
<dbReference type="PANTHER" id="PTHR46233:SF3">
    <property type="entry name" value="HYDROXYACYLGLUTATHIONE HYDROLASE GLOC"/>
    <property type="match status" value="1"/>
</dbReference>
<dbReference type="OrthoDB" id="9802991at2"/>
<dbReference type="GO" id="GO:0016787">
    <property type="term" value="F:hydrolase activity"/>
    <property type="evidence" value="ECO:0007669"/>
    <property type="project" value="UniProtKB-KW"/>
</dbReference>
<evidence type="ECO:0000313" key="6">
    <source>
        <dbReference type="EMBL" id="STZ56962.1"/>
    </source>
</evidence>
<dbReference type="CDD" id="cd06262">
    <property type="entry name" value="metallo-hydrolase-like_MBL-fold"/>
    <property type="match status" value="1"/>
</dbReference>
<organism evidence="6 7">
    <name type="scientific">Mycolicibacterium tokaiense</name>
    <dbReference type="NCBI Taxonomy" id="39695"/>
    <lineage>
        <taxon>Bacteria</taxon>
        <taxon>Bacillati</taxon>
        <taxon>Actinomycetota</taxon>
        <taxon>Actinomycetes</taxon>
        <taxon>Mycobacteriales</taxon>
        <taxon>Mycobacteriaceae</taxon>
        <taxon>Mycolicibacterium</taxon>
    </lineage>
</organism>
<dbReference type="Pfam" id="PF00753">
    <property type="entry name" value="Lactamase_B"/>
    <property type="match status" value="1"/>
</dbReference>
<dbReference type="AlphaFoldDB" id="A0A378T812"/>
<protein>
    <submittedName>
        <fullName evidence="6">Metallo-beta-lactamase family protein</fullName>
    </submittedName>
</protein>
<dbReference type="InterPro" id="IPR051453">
    <property type="entry name" value="MBL_Glyoxalase_II"/>
</dbReference>
<dbReference type="RefSeq" id="WP_115277373.1">
    <property type="nucleotide sequence ID" value="NZ_AP022600.1"/>
</dbReference>
<accession>A0A378T812</accession>
<dbReference type="Gene3D" id="3.60.15.10">
    <property type="entry name" value="Ribonuclease Z/Hydroxyacylglutathione hydrolase-like"/>
    <property type="match status" value="1"/>
</dbReference>
<evidence type="ECO:0000256" key="4">
    <source>
        <dbReference type="ARBA" id="ARBA00022833"/>
    </source>
</evidence>
<sequence>MLITGFATGPDSVNCYLVAAAPGAAALVIDPGDEAVPTLEYYFAVNGLTPAAVLLTHGHPGHAASAFDLGAAWGIPTYLHPGDRALLAELGAEAPEPLLEVHGGDELTVADILVGVEHTPGHTPGSVSYRVTADTDDGLVPVVFTGDAPITGKLLALDDHAVVFPGHGSSTTIGAARRYTMMEN</sequence>
<evidence type="ECO:0000259" key="5">
    <source>
        <dbReference type="SMART" id="SM00849"/>
    </source>
</evidence>
<keyword evidence="4" id="KW-0862">Zinc</keyword>
<keyword evidence="3" id="KW-0378">Hydrolase</keyword>
<name>A0A378T812_9MYCO</name>
<evidence type="ECO:0000256" key="2">
    <source>
        <dbReference type="ARBA" id="ARBA00022723"/>
    </source>
</evidence>
<dbReference type="PANTHER" id="PTHR46233">
    <property type="entry name" value="HYDROXYACYLGLUTATHIONE HYDROLASE GLOC"/>
    <property type="match status" value="1"/>
</dbReference>
<proteinExistence type="predicted"/>
<dbReference type="SMART" id="SM00849">
    <property type="entry name" value="Lactamase_B"/>
    <property type="match status" value="1"/>
</dbReference>
<dbReference type="EMBL" id="UGQT01000001">
    <property type="protein sequence ID" value="STZ56962.1"/>
    <property type="molecule type" value="Genomic_DNA"/>
</dbReference>
<evidence type="ECO:0000256" key="3">
    <source>
        <dbReference type="ARBA" id="ARBA00022801"/>
    </source>
</evidence>
<evidence type="ECO:0000256" key="1">
    <source>
        <dbReference type="ARBA" id="ARBA00001947"/>
    </source>
</evidence>
<dbReference type="InterPro" id="IPR001279">
    <property type="entry name" value="Metallo-B-lactamas"/>
</dbReference>
<dbReference type="GO" id="GO:0046872">
    <property type="term" value="F:metal ion binding"/>
    <property type="evidence" value="ECO:0007669"/>
    <property type="project" value="UniProtKB-KW"/>
</dbReference>
<keyword evidence="7" id="KW-1185">Reference proteome</keyword>
<dbReference type="InterPro" id="IPR036866">
    <property type="entry name" value="RibonucZ/Hydroxyglut_hydro"/>
</dbReference>
<evidence type="ECO:0000313" key="7">
    <source>
        <dbReference type="Proteomes" id="UP000254978"/>
    </source>
</evidence>